<protein>
    <submittedName>
        <fullName evidence="1">Uncharacterized protein</fullName>
    </submittedName>
</protein>
<name>A0A934JBG3_9BACL</name>
<keyword evidence="2" id="KW-1185">Reference proteome</keyword>
<evidence type="ECO:0000313" key="1">
    <source>
        <dbReference type="EMBL" id="MBJ6363748.1"/>
    </source>
</evidence>
<reference evidence="1" key="1">
    <citation type="submission" date="2020-12" db="EMBL/GenBank/DDBJ databases">
        <authorList>
            <person name="Huq M.A."/>
        </authorList>
    </citation>
    <scope>NUCLEOTIDE SEQUENCE</scope>
    <source>
        <strain evidence="1">MAHUQ-46</strain>
    </source>
</reference>
<dbReference type="RefSeq" id="WP_199021266.1">
    <property type="nucleotide sequence ID" value="NZ_JAELUP010000103.1"/>
</dbReference>
<dbReference type="AlphaFoldDB" id="A0A934JBG3"/>
<dbReference type="Proteomes" id="UP000640274">
    <property type="component" value="Unassembled WGS sequence"/>
</dbReference>
<dbReference type="EMBL" id="JAELUP010000103">
    <property type="protein sequence ID" value="MBJ6363748.1"/>
    <property type="molecule type" value="Genomic_DNA"/>
</dbReference>
<evidence type="ECO:0000313" key="2">
    <source>
        <dbReference type="Proteomes" id="UP000640274"/>
    </source>
</evidence>
<comment type="caution">
    <text evidence="1">The sequence shown here is derived from an EMBL/GenBank/DDBJ whole genome shotgun (WGS) entry which is preliminary data.</text>
</comment>
<proteinExistence type="predicted"/>
<sequence length="54" mass="5671">MSRTVSIRIAAPGDVLANAVITSNGTTLLSGGTRLTKELIEKLKRFGVATISIK</sequence>
<accession>A0A934JBG3</accession>
<organism evidence="1 2">
    <name type="scientific">Paenibacillus roseus</name>
    <dbReference type="NCBI Taxonomy" id="2798579"/>
    <lineage>
        <taxon>Bacteria</taxon>
        <taxon>Bacillati</taxon>
        <taxon>Bacillota</taxon>
        <taxon>Bacilli</taxon>
        <taxon>Bacillales</taxon>
        <taxon>Paenibacillaceae</taxon>
        <taxon>Paenibacillus</taxon>
    </lineage>
</organism>
<gene>
    <name evidence="1" type="ORF">JFN88_21275</name>
</gene>